<keyword evidence="3" id="KW-1185">Reference proteome</keyword>
<sequence>MNRFLLLFLCIVLSQNVNAQWRLIYQSKDILAEEADTTNKITSIQSRGALSKYLVVHSGSQQKTLVPKKAIWGYIDGNNRLWRSYNKEFYQVINYNGGWVEYGITRLVPGRPSQSFNLQLFSRTLDSRVYSNWMKAMGDLSQNYIVR</sequence>
<dbReference type="RefSeq" id="WP_111341525.1">
    <property type="nucleotide sequence ID" value="NZ_QLII01000001.1"/>
</dbReference>
<evidence type="ECO:0000313" key="2">
    <source>
        <dbReference type="EMBL" id="RAI74366.1"/>
    </source>
</evidence>
<evidence type="ECO:0000256" key="1">
    <source>
        <dbReference type="SAM" id="SignalP"/>
    </source>
</evidence>
<proteinExistence type="predicted"/>
<comment type="caution">
    <text evidence="2">The sequence shown here is derived from an EMBL/GenBank/DDBJ whole genome shotgun (WGS) entry which is preliminary data.</text>
</comment>
<dbReference type="EMBL" id="QLII01000001">
    <property type="protein sequence ID" value="RAI74366.1"/>
    <property type="molecule type" value="Genomic_DNA"/>
</dbReference>
<feature type="chain" id="PRO_5016353908" description="DUF4468 domain-containing protein" evidence="1">
    <location>
        <begin position="20"/>
        <end position="147"/>
    </location>
</feature>
<evidence type="ECO:0008006" key="4">
    <source>
        <dbReference type="Google" id="ProtNLM"/>
    </source>
</evidence>
<dbReference type="AlphaFoldDB" id="A0A327NJZ4"/>
<gene>
    <name evidence="2" type="ORF">HMF3257_08775</name>
</gene>
<name>A0A327NJZ4_9BACT</name>
<organism evidence="2 3">
    <name type="scientific">Spirosoma telluris</name>
    <dbReference type="NCBI Taxonomy" id="2183553"/>
    <lineage>
        <taxon>Bacteria</taxon>
        <taxon>Pseudomonadati</taxon>
        <taxon>Bacteroidota</taxon>
        <taxon>Cytophagia</taxon>
        <taxon>Cytophagales</taxon>
        <taxon>Cytophagaceae</taxon>
        <taxon>Spirosoma</taxon>
    </lineage>
</organism>
<feature type="signal peptide" evidence="1">
    <location>
        <begin position="1"/>
        <end position="19"/>
    </location>
</feature>
<dbReference type="Proteomes" id="UP000249016">
    <property type="component" value="Unassembled WGS sequence"/>
</dbReference>
<reference evidence="2 3" key="1">
    <citation type="submission" date="2018-06" db="EMBL/GenBank/DDBJ databases">
        <title>Spirosoma sp. HMF3257 Genome sequencing and assembly.</title>
        <authorList>
            <person name="Kang H."/>
            <person name="Cha I."/>
            <person name="Kim H."/>
            <person name="Kang J."/>
            <person name="Joh K."/>
        </authorList>
    </citation>
    <scope>NUCLEOTIDE SEQUENCE [LARGE SCALE GENOMIC DNA]</scope>
    <source>
        <strain evidence="2 3">HMF3257</strain>
    </source>
</reference>
<keyword evidence="1" id="KW-0732">Signal</keyword>
<accession>A0A327NJZ4</accession>
<evidence type="ECO:0000313" key="3">
    <source>
        <dbReference type="Proteomes" id="UP000249016"/>
    </source>
</evidence>
<dbReference type="OrthoDB" id="960508at2"/>
<protein>
    <recommendedName>
        <fullName evidence="4">DUF4468 domain-containing protein</fullName>
    </recommendedName>
</protein>